<keyword evidence="3" id="KW-1185">Reference proteome</keyword>
<feature type="non-terminal residue" evidence="2">
    <location>
        <position position="394"/>
    </location>
</feature>
<reference evidence="2" key="1">
    <citation type="submission" date="2021-06" db="EMBL/GenBank/DDBJ databases">
        <authorList>
            <person name="Kallberg Y."/>
            <person name="Tangrot J."/>
            <person name="Rosling A."/>
        </authorList>
    </citation>
    <scope>NUCLEOTIDE SEQUENCE</scope>
    <source>
        <strain evidence="2">MA453B</strain>
    </source>
</reference>
<proteinExistence type="predicted"/>
<accession>A0A9N9P9J3</accession>
<feature type="domain" description="Retrotransposon gag" evidence="1">
    <location>
        <begin position="292"/>
        <end position="369"/>
    </location>
</feature>
<dbReference type="Proteomes" id="UP000789405">
    <property type="component" value="Unassembled WGS sequence"/>
</dbReference>
<dbReference type="InterPro" id="IPR005162">
    <property type="entry name" value="Retrotrans_gag_dom"/>
</dbReference>
<organism evidence="2 3">
    <name type="scientific">Dentiscutata erythropus</name>
    <dbReference type="NCBI Taxonomy" id="1348616"/>
    <lineage>
        <taxon>Eukaryota</taxon>
        <taxon>Fungi</taxon>
        <taxon>Fungi incertae sedis</taxon>
        <taxon>Mucoromycota</taxon>
        <taxon>Glomeromycotina</taxon>
        <taxon>Glomeromycetes</taxon>
        <taxon>Diversisporales</taxon>
        <taxon>Gigasporaceae</taxon>
        <taxon>Dentiscutata</taxon>
    </lineage>
</organism>
<dbReference type="OrthoDB" id="8054893at2759"/>
<dbReference type="Pfam" id="PF03732">
    <property type="entry name" value="Retrotrans_gag"/>
    <property type="match status" value="1"/>
</dbReference>
<feature type="non-terminal residue" evidence="2">
    <location>
        <position position="1"/>
    </location>
</feature>
<evidence type="ECO:0000259" key="1">
    <source>
        <dbReference type="Pfam" id="PF03732"/>
    </source>
</evidence>
<sequence length="394" mass="46367">ITQVNSLVNTFSLEYNNRVKEIVQQASSNYPYTFNPQQLEELEQIKLSLVLFIFMKAKARNICVEKAIELKDKAVEEIVDRELERQEKDPNYKITYTLKDLNYVKDHLNQIKHHVEIGKFQTKKFMTTYTELLEKHQYETRQHEQKHHLSSTVTEQKDYCSLCYTPPLQLAEYFKLFWIWYTSYSAKFYLSKTIEYTDKLVTELWGEERTNILTAITNLIFSIVYSKISRRFQEIPTSISALTNTLQPFTSTSGTTLPLTSSNTTESNMTLTGDQLKELLKKVTDGFKETAQSIKSETHRSFEPLFLKRFTTLENKNKWHYELYNIRQEQNKRVDKYSARFKRLLAKVDPAKVLPEEYTTRIYISGLKEEIVMLIVLENTNILADAMKNVVKVE</sequence>
<evidence type="ECO:0000313" key="3">
    <source>
        <dbReference type="Proteomes" id="UP000789405"/>
    </source>
</evidence>
<evidence type="ECO:0000313" key="2">
    <source>
        <dbReference type="EMBL" id="CAG8795659.1"/>
    </source>
</evidence>
<name>A0A9N9P9J3_9GLOM</name>
<gene>
    <name evidence="2" type="ORF">DERYTH_LOCUS22322</name>
</gene>
<protein>
    <submittedName>
        <fullName evidence="2">26535_t:CDS:1</fullName>
    </submittedName>
</protein>
<comment type="caution">
    <text evidence="2">The sequence shown here is derived from an EMBL/GenBank/DDBJ whole genome shotgun (WGS) entry which is preliminary data.</text>
</comment>
<dbReference type="AlphaFoldDB" id="A0A9N9P9J3"/>
<dbReference type="EMBL" id="CAJVPY010030653">
    <property type="protein sequence ID" value="CAG8795659.1"/>
    <property type="molecule type" value="Genomic_DNA"/>
</dbReference>